<reference evidence="2 3" key="1">
    <citation type="journal article" date="2023" name="Int. J. Mol. Sci.">
        <title>De Novo Assembly and Annotation of 11 Diverse Shrub Willow (Salix) Genomes Reveals Novel Gene Organization in Sex-Linked Regions.</title>
        <authorList>
            <person name="Hyden B."/>
            <person name="Feng K."/>
            <person name="Yates T.B."/>
            <person name="Jawdy S."/>
            <person name="Cereghino C."/>
            <person name="Smart L.B."/>
            <person name="Muchero W."/>
        </authorList>
    </citation>
    <scope>NUCLEOTIDE SEQUENCE [LARGE SCALE GENOMIC DNA]</scope>
    <source>
        <tissue evidence="2">Shoot tip</tissue>
    </source>
</reference>
<evidence type="ECO:0000313" key="3">
    <source>
        <dbReference type="Proteomes" id="UP001162972"/>
    </source>
</evidence>
<accession>A0AAD6K2Q2</accession>
<feature type="region of interest" description="Disordered" evidence="1">
    <location>
        <begin position="1"/>
        <end position="31"/>
    </location>
</feature>
<dbReference type="AlphaFoldDB" id="A0AAD6K2Q2"/>
<comment type="caution">
    <text evidence="2">The sequence shown here is derived from an EMBL/GenBank/DDBJ whole genome shotgun (WGS) entry which is preliminary data.</text>
</comment>
<organism evidence="2 3">
    <name type="scientific">Salix udensis</name>
    <dbReference type="NCBI Taxonomy" id="889485"/>
    <lineage>
        <taxon>Eukaryota</taxon>
        <taxon>Viridiplantae</taxon>
        <taxon>Streptophyta</taxon>
        <taxon>Embryophyta</taxon>
        <taxon>Tracheophyta</taxon>
        <taxon>Spermatophyta</taxon>
        <taxon>Magnoliopsida</taxon>
        <taxon>eudicotyledons</taxon>
        <taxon>Gunneridae</taxon>
        <taxon>Pentapetalae</taxon>
        <taxon>rosids</taxon>
        <taxon>fabids</taxon>
        <taxon>Malpighiales</taxon>
        <taxon>Salicaceae</taxon>
        <taxon>Saliceae</taxon>
        <taxon>Salix</taxon>
    </lineage>
</organism>
<keyword evidence="3" id="KW-1185">Reference proteome</keyword>
<name>A0AAD6K2Q2_9ROSI</name>
<gene>
    <name evidence="2" type="ORF">OIU84_003839</name>
</gene>
<protein>
    <submittedName>
        <fullName evidence="2">Uncharacterized protein</fullName>
    </submittedName>
</protein>
<proteinExistence type="predicted"/>
<evidence type="ECO:0000313" key="2">
    <source>
        <dbReference type="EMBL" id="KAJ6414900.1"/>
    </source>
</evidence>
<feature type="compositionally biased region" description="Basic residues" evidence="1">
    <location>
        <begin position="1"/>
        <end position="29"/>
    </location>
</feature>
<evidence type="ECO:0000256" key="1">
    <source>
        <dbReference type="SAM" id="MobiDB-lite"/>
    </source>
</evidence>
<sequence>MGVFHGRSRGQKGKKRKYEAGKHSKGFKKRKEEVKQALKSLGKQVQHLDNVIGNQEKLSDKILLWMTVHLFLPLRLLAFLSTDDFKIRIYHARV</sequence>
<dbReference type="Proteomes" id="UP001162972">
    <property type="component" value="Chromosome 3"/>
</dbReference>
<dbReference type="EMBL" id="JAPFFJ010000012">
    <property type="protein sequence ID" value="KAJ6414900.1"/>
    <property type="molecule type" value="Genomic_DNA"/>
</dbReference>